<reference evidence="1" key="1">
    <citation type="submission" date="2019-02" db="EMBL/GenBank/DDBJ databases">
        <authorList>
            <person name="Gruber-Vodicka R. H."/>
            <person name="Seah K. B. B."/>
        </authorList>
    </citation>
    <scope>NUCLEOTIDE SEQUENCE</scope>
    <source>
        <strain evidence="1">BECK_S313</strain>
    </source>
</reference>
<proteinExistence type="predicted"/>
<protein>
    <submittedName>
        <fullName evidence="1">Uncharacterized protein</fullName>
    </submittedName>
</protein>
<name>A0A450VSV3_9GAMM</name>
<dbReference type="AlphaFoldDB" id="A0A450VSV3"/>
<dbReference type="EMBL" id="CAADFK010000003">
    <property type="protein sequence ID" value="VFK07860.1"/>
    <property type="molecule type" value="Genomic_DNA"/>
</dbReference>
<gene>
    <name evidence="1" type="ORF">BECKLPF1236B_GA0070989_100316</name>
</gene>
<evidence type="ECO:0000313" key="1">
    <source>
        <dbReference type="EMBL" id="VFK07860.1"/>
    </source>
</evidence>
<sequence>MLYVRIYGVVFMFMYRKNKDFGNQLVSYLENSQLPGKSSTKRSRNIKEILVTGFPLSRE</sequence>
<organism evidence="1">
    <name type="scientific">Candidatus Kentrum sp. LPFa</name>
    <dbReference type="NCBI Taxonomy" id="2126335"/>
    <lineage>
        <taxon>Bacteria</taxon>
        <taxon>Pseudomonadati</taxon>
        <taxon>Pseudomonadota</taxon>
        <taxon>Gammaproteobacteria</taxon>
        <taxon>Candidatus Kentrum</taxon>
    </lineage>
</organism>
<accession>A0A450VSV3</accession>